<accession>A0A4R6B4H7</accession>
<dbReference type="Proteomes" id="UP000294562">
    <property type="component" value="Unassembled WGS sequence"/>
</dbReference>
<dbReference type="RefSeq" id="WP_133340879.1">
    <property type="nucleotide sequence ID" value="NZ_SMZO01000001.1"/>
</dbReference>
<dbReference type="EMBL" id="SMZO01000001">
    <property type="protein sequence ID" value="TDL91375.1"/>
    <property type="molecule type" value="Genomic_DNA"/>
</dbReference>
<organism evidence="1 2">
    <name type="scientific">Meridianimarinicoccus aquatilis</name>
    <dbReference type="NCBI Taxonomy" id="2552766"/>
    <lineage>
        <taxon>Bacteria</taxon>
        <taxon>Pseudomonadati</taxon>
        <taxon>Pseudomonadota</taxon>
        <taxon>Alphaproteobacteria</taxon>
        <taxon>Rhodobacterales</taxon>
        <taxon>Paracoccaceae</taxon>
        <taxon>Meridianimarinicoccus</taxon>
    </lineage>
</organism>
<proteinExistence type="predicted"/>
<evidence type="ECO:0000313" key="1">
    <source>
        <dbReference type="EMBL" id="TDL91375.1"/>
    </source>
</evidence>
<dbReference type="AlphaFoldDB" id="A0A4R6B4H7"/>
<sequence>MGHIRLGTLPQSKKWRDVVGLIDSGASVDVIAEAAAKASERDLSNASKDPRFQFVASLLVRLPLLARAPGFEDALADLGCGDSALVSVANLLAGLDAAIERQSFGTGHASDAGLLAKSALLESLSVNLRDRLPTLFEPTSQEVRIALGEFASGDKFAHLARDFFARLTYRSLDYYLSRELANHIGQDRRFASDAQRVAFQQALAQHTFEASRIVQEFAGGWFGKTVWQHQSLDQDAINRFTDYAFKKMRSELGRRRDTV</sequence>
<reference evidence="1 2" key="1">
    <citation type="submission" date="2019-03" db="EMBL/GenBank/DDBJ databases">
        <title>Rhodobacteraceae bacterium SM1902, a new member of the family Rhodobacteraceae isolated from Yantai.</title>
        <authorList>
            <person name="Sun Y."/>
        </authorList>
    </citation>
    <scope>NUCLEOTIDE SEQUENCE [LARGE SCALE GENOMIC DNA]</scope>
    <source>
        <strain evidence="1 2">SM1902</strain>
    </source>
</reference>
<name>A0A4R6B4H7_9RHOB</name>
<keyword evidence="2" id="KW-1185">Reference proteome</keyword>
<gene>
    <name evidence="1" type="ORF">E2L05_00210</name>
</gene>
<comment type="caution">
    <text evidence="1">The sequence shown here is derived from an EMBL/GenBank/DDBJ whole genome shotgun (WGS) entry which is preliminary data.</text>
</comment>
<protein>
    <submittedName>
        <fullName evidence="1">Uncharacterized protein</fullName>
    </submittedName>
</protein>
<dbReference type="OrthoDB" id="270332at2"/>
<evidence type="ECO:0000313" key="2">
    <source>
        <dbReference type="Proteomes" id="UP000294562"/>
    </source>
</evidence>